<sequence length="435" mass="50823">MEQLLHYCWKHRLFPLRQLTTTDNQALEVIDVGLHNANSGPDFLNAKVKIGTTVWVGNVEIHVKSSDWYVHRHEQDAAYNNVILHVAGEIDAEVKTESGRVVPQLQLSVPDSVAQHYEQLQTIDTYPPCYEIIPNLSVLTIHAWMSALQTERLEQKTHDIERRLQQCDGDWEAALFITLARNYGFGINGEAFEQWARSIPLHAVDHHRDDLFQIEAFFMGQAGLLERHLIPQKYHETMDEEGYFERLRTEYLYLQRKFSLSPIDGKMWRFLRLRPQNFPYIRIAQLANLYHSRRFGLRNLVESETLDDLKVAMKSAVSPYWETHYVFGSVSRKSEKQLSEASLNVLLINTAIPFLFAYGRHESSEQFCERAINYLEQLKPERNHIVNMWQQCGLDVQNAGDTQALIQLKTQYCDRKECLRCRFGYEYLKGKQQNM</sequence>
<dbReference type="RefSeq" id="WP_036873052.1">
    <property type="nucleotide sequence ID" value="NZ_JRNN01000066.1"/>
</dbReference>
<dbReference type="AlphaFoldDB" id="A0A095ZJK5"/>
<comment type="caution">
    <text evidence="1">The sequence shown here is derived from an EMBL/GenBank/DDBJ whole genome shotgun (WGS) entry which is preliminary data.</text>
</comment>
<dbReference type="OrthoDB" id="1005072at2"/>
<dbReference type="Proteomes" id="UP000029556">
    <property type="component" value="Unassembled WGS sequence"/>
</dbReference>
<protein>
    <recommendedName>
        <fullName evidence="3">DUF2851 domain-containing protein</fullName>
    </recommendedName>
</protein>
<evidence type="ECO:0000313" key="2">
    <source>
        <dbReference type="Proteomes" id="UP000029556"/>
    </source>
</evidence>
<accession>A0A095ZJK5</accession>
<evidence type="ECO:0008006" key="3">
    <source>
        <dbReference type="Google" id="ProtNLM"/>
    </source>
</evidence>
<proteinExistence type="predicted"/>
<dbReference type="Pfam" id="PF11013">
    <property type="entry name" value="DUF2851"/>
    <property type="match status" value="1"/>
</dbReference>
<gene>
    <name evidence="1" type="ORF">HMPREF2137_07235</name>
</gene>
<dbReference type="InterPro" id="IPR021272">
    <property type="entry name" value="DUF2851"/>
</dbReference>
<evidence type="ECO:0000313" key="1">
    <source>
        <dbReference type="EMBL" id="KGF34576.1"/>
    </source>
</evidence>
<dbReference type="EMBL" id="JRNN01000066">
    <property type="protein sequence ID" value="KGF34576.1"/>
    <property type="molecule type" value="Genomic_DNA"/>
</dbReference>
<reference evidence="1 2" key="1">
    <citation type="submission" date="2014-07" db="EMBL/GenBank/DDBJ databases">
        <authorList>
            <person name="McCorrison J."/>
            <person name="Sanka R."/>
            <person name="Torralba M."/>
            <person name="Gillis M."/>
            <person name="Haft D.H."/>
            <person name="Methe B."/>
            <person name="Sutton G."/>
            <person name="Nelson K.E."/>
        </authorList>
    </citation>
    <scope>NUCLEOTIDE SEQUENCE [LARGE SCALE GENOMIC DNA]</scope>
    <source>
        <strain evidence="1 2">DNF00853</strain>
    </source>
</reference>
<name>A0A095ZJK5_9BACT</name>
<organism evidence="1 2">
    <name type="scientific">Hoylesella buccalis DNF00853</name>
    <dbReference type="NCBI Taxonomy" id="1401074"/>
    <lineage>
        <taxon>Bacteria</taxon>
        <taxon>Pseudomonadati</taxon>
        <taxon>Bacteroidota</taxon>
        <taxon>Bacteroidia</taxon>
        <taxon>Bacteroidales</taxon>
        <taxon>Prevotellaceae</taxon>
        <taxon>Hoylesella</taxon>
    </lineage>
</organism>